<name>A0A371I121_MUCPR</name>
<proteinExistence type="predicted"/>
<gene>
    <name evidence="1" type="ORF">CR513_07017</name>
</gene>
<evidence type="ECO:0000313" key="2">
    <source>
        <dbReference type="Proteomes" id="UP000257109"/>
    </source>
</evidence>
<evidence type="ECO:0000313" key="1">
    <source>
        <dbReference type="EMBL" id="RDY08738.1"/>
    </source>
</evidence>
<dbReference type="Proteomes" id="UP000257109">
    <property type="component" value="Unassembled WGS sequence"/>
</dbReference>
<accession>A0A371I121</accession>
<sequence length="63" mass="7378">MIFVAYFEVPPLGGNKMMWLYLIKTKKEVFELFQRYKMLSGRSIKVLRTKGGDYTSNELEHGS</sequence>
<comment type="caution">
    <text evidence="1">The sequence shown here is derived from an EMBL/GenBank/DDBJ whole genome shotgun (WGS) entry which is preliminary data.</text>
</comment>
<dbReference type="EMBL" id="QJKJ01001220">
    <property type="protein sequence ID" value="RDY08738.1"/>
    <property type="molecule type" value="Genomic_DNA"/>
</dbReference>
<feature type="non-terminal residue" evidence="1">
    <location>
        <position position="1"/>
    </location>
</feature>
<evidence type="ECO:0008006" key="3">
    <source>
        <dbReference type="Google" id="ProtNLM"/>
    </source>
</evidence>
<dbReference type="AlphaFoldDB" id="A0A371I121"/>
<protein>
    <recommendedName>
        <fullName evidence="3">Integrase catalytic domain-containing protein</fullName>
    </recommendedName>
</protein>
<organism evidence="1 2">
    <name type="scientific">Mucuna pruriens</name>
    <name type="common">Velvet bean</name>
    <name type="synonym">Dolichos pruriens</name>
    <dbReference type="NCBI Taxonomy" id="157652"/>
    <lineage>
        <taxon>Eukaryota</taxon>
        <taxon>Viridiplantae</taxon>
        <taxon>Streptophyta</taxon>
        <taxon>Embryophyta</taxon>
        <taxon>Tracheophyta</taxon>
        <taxon>Spermatophyta</taxon>
        <taxon>Magnoliopsida</taxon>
        <taxon>eudicotyledons</taxon>
        <taxon>Gunneridae</taxon>
        <taxon>Pentapetalae</taxon>
        <taxon>rosids</taxon>
        <taxon>fabids</taxon>
        <taxon>Fabales</taxon>
        <taxon>Fabaceae</taxon>
        <taxon>Papilionoideae</taxon>
        <taxon>50 kb inversion clade</taxon>
        <taxon>NPAAA clade</taxon>
        <taxon>indigoferoid/millettioid clade</taxon>
        <taxon>Phaseoleae</taxon>
        <taxon>Mucuna</taxon>
    </lineage>
</organism>
<keyword evidence="2" id="KW-1185">Reference proteome</keyword>
<reference evidence="1" key="1">
    <citation type="submission" date="2018-05" db="EMBL/GenBank/DDBJ databases">
        <title>Draft genome of Mucuna pruriens seed.</title>
        <authorList>
            <person name="Nnadi N.E."/>
            <person name="Vos R."/>
            <person name="Hasami M.H."/>
            <person name="Devisetty U.K."/>
            <person name="Aguiy J.C."/>
        </authorList>
    </citation>
    <scope>NUCLEOTIDE SEQUENCE [LARGE SCALE GENOMIC DNA]</scope>
    <source>
        <strain evidence="1">JCA_2017</strain>
    </source>
</reference>